<dbReference type="Proteomes" id="UP000261540">
    <property type="component" value="Unplaced"/>
</dbReference>
<dbReference type="GO" id="GO:0030867">
    <property type="term" value="C:rough endoplasmic reticulum membrane"/>
    <property type="evidence" value="ECO:0007669"/>
    <property type="project" value="UniProtKB-SubCell"/>
</dbReference>
<dbReference type="STRING" id="1676925.ENSPKIP00000000028"/>
<organism evidence="9 10">
    <name type="scientific">Paramormyrops kingsleyae</name>
    <dbReference type="NCBI Taxonomy" id="1676925"/>
    <lineage>
        <taxon>Eukaryota</taxon>
        <taxon>Metazoa</taxon>
        <taxon>Chordata</taxon>
        <taxon>Craniata</taxon>
        <taxon>Vertebrata</taxon>
        <taxon>Euteleostomi</taxon>
        <taxon>Actinopterygii</taxon>
        <taxon>Neopterygii</taxon>
        <taxon>Teleostei</taxon>
        <taxon>Osteoglossocephala</taxon>
        <taxon>Osteoglossomorpha</taxon>
        <taxon>Osteoglossiformes</taxon>
        <taxon>Mormyridae</taxon>
        <taxon>Paramormyrops</taxon>
    </lineage>
</organism>
<name>A0A3B3Q1S7_9TELE</name>
<dbReference type="PANTHER" id="PTHR12883">
    <property type="entry name" value="ADIPOCYTE-SPECIFIC PROTEIN 4-RELATED"/>
    <property type="match status" value="1"/>
</dbReference>
<dbReference type="AlphaFoldDB" id="A0A3B3Q1S7"/>
<keyword evidence="3" id="KW-0472">Membrane</keyword>
<comment type="subcellular location">
    <subcellularLocation>
        <location evidence="4">Rough endoplasmic reticulum membrane</location>
        <topology evidence="4">Single-pass type I membrane protein</topology>
    </subcellularLocation>
</comment>
<dbReference type="GO" id="GO:0005509">
    <property type="term" value="F:calcium ion binding"/>
    <property type="evidence" value="ECO:0007669"/>
    <property type="project" value="InterPro"/>
</dbReference>
<evidence type="ECO:0000256" key="4">
    <source>
        <dbReference type="ARBA" id="ARBA00034697"/>
    </source>
</evidence>
<evidence type="ECO:0000256" key="6">
    <source>
        <dbReference type="ARBA" id="ARBA00034875"/>
    </source>
</evidence>
<reference evidence="9" key="2">
    <citation type="submission" date="2025-09" db="UniProtKB">
        <authorList>
            <consortium name="Ensembl"/>
        </authorList>
    </citation>
    <scope>IDENTIFICATION</scope>
</reference>
<keyword evidence="1" id="KW-0812">Transmembrane</keyword>
<evidence type="ECO:0000256" key="3">
    <source>
        <dbReference type="ARBA" id="ARBA00023136"/>
    </source>
</evidence>
<accession>A0A3B3Q1S7</accession>
<protein>
    <recommendedName>
        <fullName evidence="6">PAT complex subunit CCDC47</fullName>
    </recommendedName>
    <alternativeName>
        <fullName evidence="7">Coiled-coil domain-containing protein 47</fullName>
    </alternativeName>
</protein>
<dbReference type="Pfam" id="PF07946">
    <property type="entry name" value="CCDC47"/>
    <property type="match status" value="1"/>
</dbReference>
<reference evidence="9" key="1">
    <citation type="submission" date="2025-08" db="UniProtKB">
        <authorList>
            <consortium name="Ensembl"/>
        </authorList>
    </citation>
    <scope>IDENTIFICATION</scope>
</reference>
<dbReference type="GeneTree" id="ENSGT00390000013997"/>
<comment type="similarity">
    <text evidence="5">Belongs to the CCDC47 family.</text>
</comment>
<evidence type="ECO:0000313" key="10">
    <source>
        <dbReference type="Proteomes" id="UP000261540"/>
    </source>
</evidence>
<keyword evidence="10" id="KW-1185">Reference proteome</keyword>
<evidence type="ECO:0000256" key="2">
    <source>
        <dbReference type="ARBA" id="ARBA00022989"/>
    </source>
</evidence>
<sequence length="149" mass="17153">MLFGSLFSPNLFQMVHFLANNADKIESVHFSDQFSGAKLVQDLFLSLPLESQLSSLNLQFAKGTSSHDITQLSPPFTPCLQGKQKAEKNRARVEENFLKLTHTQRQEAAQTRREEKKRAEKERIMNEEDPDRQRRLEIAAPELKTQLLK</sequence>
<keyword evidence="2" id="KW-1133">Transmembrane helix</keyword>
<dbReference type="InterPro" id="IPR012879">
    <property type="entry name" value="CCDC47"/>
</dbReference>
<evidence type="ECO:0000256" key="8">
    <source>
        <dbReference type="SAM" id="MobiDB-lite"/>
    </source>
</evidence>
<feature type="compositionally biased region" description="Basic and acidic residues" evidence="8">
    <location>
        <begin position="110"/>
        <end position="137"/>
    </location>
</feature>
<evidence type="ECO:0000313" key="9">
    <source>
        <dbReference type="Ensembl" id="ENSPKIP00000000028.1"/>
    </source>
</evidence>
<dbReference type="Ensembl" id="ENSPKIT00000023911.1">
    <property type="protein sequence ID" value="ENSPKIP00000000028.1"/>
    <property type="gene ID" value="ENSPKIG00000018851.1"/>
</dbReference>
<dbReference type="PANTHER" id="PTHR12883:SF0">
    <property type="entry name" value="PAT COMPLEX SUBUNIT CCDC47"/>
    <property type="match status" value="1"/>
</dbReference>
<evidence type="ECO:0000256" key="7">
    <source>
        <dbReference type="ARBA" id="ARBA00034902"/>
    </source>
</evidence>
<dbReference type="GO" id="GO:0032469">
    <property type="term" value="P:endoplasmic reticulum calcium ion homeostasis"/>
    <property type="evidence" value="ECO:0007669"/>
    <property type="project" value="InterPro"/>
</dbReference>
<proteinExistence type="inferred from homology"/>
<evidence type="ECO:0000256" key="1">
    <source>
        <dbReference type="ARBA" id="ARBA00022692"/>
    </source>
</evidence>
<evidence type="ECO:0000256" key="5">
    <source>
        <dbReference type="ARBA" id="ARBA00034746"/>
    </source>
</evidence>
<feature type="region of interest" description="Disordered" evidence="8">
    <location>
        <begin position="100"/>
        <end position="149"/>
    </location>
</feature>